<keyword evidence="2" id="KW-0812">Transmembrane</keyword>
<keyword evidence="2" id="KW-1133">Transmembrane helix</keyword>
<name>A0AAE1TUV7_9EUCA</name>
<feature type="transmembrane region" description="Helical" evidence="2">
    <location>
        <begin position="210"/>
        <end position="230"/>
    </location>
</feature>
<feature type="region of interest" description="Disordered" evidence="1">
    <location>
        <begin position="1"/>
        <end position="135"/>
    </location>
</feature>
<dbReference type="AlphaFoldDB" id="A0AAE1TUV7"/>
<dbReference type="Pfam" id="PF14800">
    <property type="entry name" value="DUF4481"/>
    <property type="match status" value="1"/>
</dbReference>
<evidence type="ECO:0000256" key="1">
    <source>
        <dbReference type="SAM" id="MobiDB-lite"/>
    </source>
</evidence>
<evidence type="ECO:0000256" key="2">
    <source>
        <dbReference type="SAM" id="Phobius"/>
    </source>
</evidence>
<dbReference type="PANTHER" id="PTHR31193:SF1">
    <property type="entry name" value="TRANSMEMBRANE PROTEIN 268"/>
    <property type="match status" value="1"/>
</dbReference>
<sequence length="455" mass="50295">MTTPDSDSGGGGGGLGKSWVQFDEEDTTNQQTPARDGAEPAVIDAQSVQVSLENHHSKPSSPEHPPAPITRTTSEPANGVRLPPPATTPGEARVTMSPLSPSQLHNVPLHDPNITRPTPPLTTTTTTTTTPSSRAPVIRQGFTNGDVIVTLLPQNTSLPWITPAQFRPELVPEELMAHGLTLTVEDYVHIMSQLVNDYRFTLYNVCYKRILMAWIILGFVILLCVLFSGLSQLALFGAGIGWLLVNAAAIFFCMWVKIRLNKALEQCMAEINLQLLRHKILLGLDDRGKLSCHKVNLCFIYFDTHECVAKLQELIEEEERAGRSVGRGEGGAAAEAAKIPSLSQRLDIDDSDIIVTGTTNTRISRQQERAQLLLGRYSQRWAKDFLRKRLDWAFDAAARLEGLSPPPAPRHLPSARCPCQYVEEHLRHKFSRNQHQSTARGPCACLTQFCQDAEF</sequence>
<protein>
    <recommendedName>
        <fullName evidence="5">Transmembrane protein 268</fullName>
    </recommendedName>
</protein>
<gene>
    <name evidence="3" type="ORF">Pmani_029029</name>
</gene>
<evidence type="ECO:0008006" key="5">
    <source>
        <dbReference type="Google" id="ProtNLM"/>
    </source>
</evidence>
<evidence type="ECO:0000313" key="4">
    <source>
        <dbReference type="Proteomes" id="UP001292094"/>
    </source>
</evidence>
<feature type="compositionally biased region" description="Low complexity" evidence="1">
    <location>
        <begin position="121"/>
        <end position="131"/>
    </location>
</feature>
<accession>A0AAE1TUV7</accession>
<evidence type="ECO:0000313" key="3">
    <source>
        <dbReference type="EMBL" id="KAK4298637.1"/>
    </source>
</evidence>
<dbReference type="EMBL" id="JAWZYT010003390">
    <property type="protein sequence ID" value="KAK4298637.1"/>
    <property type="molecule type" value="Genomic_DNA"/>
</dbReference>
<dbReference type="InterPro" id="IPR028054">
    <property type="entry name" value="DUF4481"/>
</dbReference>
<keyword evidence="4" id="KW-1185">Reference proteome</keyword>
<proteinExistence type="predicted"/>
<keyword evidence="2" id="KW-0472">Membrane</keyword>
<comment type="caution">
    <text evidence="3">The sequence shown here is derived from an EMBL/GenBank/DDBJ whole genome shotgun (WGS) entry which is preliminary data.</text>
</comment>
<dbReference type="PANTHER" id="PTHR31193">
    <property type="entry name" value="TRANSMEMBRANE PROTEIN C9ORF91"/>
    <property type="match status" value="1"/>
</dbReference>
<feature type="transmembrane region" description="Helical" evidence="2">
    <location>
        <begin position="236"/>
        <end position="256"/>
    </location>
</feature>
<organism evidence="3 4">
    <name type="scientific">Petrolisthes manimaculis</name>
    <dbReference type="NCBI Taxonomy" id="1843537"/>
    <lineage>
        <taxon>Eukaryota</taxon>
        <taxon>Metazoa</taxon>
        <taxon>Ecdysozoa</taxon>
        <taxon>Arthropoda</taxon>
        <taxon>Crustacea</taxon>
        <taxon>Multicrustacea</taxon>
        <taxon>Malacostraca</taxon>
        <taxon>Eumalacostraca</taxon>
        <taxon>Eucarida</taxon>
        <taxon>Decapoda</taxon>
        <taxon>Pleocyemata</taxon>
        <taxon>Anomura</taxon>
        <taxon>Galatheoidea</taxon>
        <taxon>Porcellanidae</taxon>
        <taxon>Petrolisthes</taxon>
    </lineage>
</organism>
<dbReference type="Proteomes" id="UP001292094">
    <property type="component" value="Unassembled WGS sequence"/>
</dbReference>
<reference evidence="3" key="1">
    <citation type="submission" date="2023-11" db="EMBL/GenBank/DDBJ databases">
        <title>Genome assemblies of two species of porcelain crab, Petrolisthes cinctipes and Petrolisthes manimaculis (Anomura: Porcellanidae).</title>
        <authorList>
            <person name="Angst P."/>
        </authorList>
    </citation>
    <scope>NUCLEOTIDE SEQUENCE</scope>
    <source>
        <strain evidence="3">PB745_02</strain>
        <tissue evidence="3">Gill</tissue>
    </source>
</reference>